<feature type="binding site" evidence="5">
    <location>
        <begin position="30"/>
        <end position="35"/>
    </location>
    <ligand>
        <name>ATP</name>
        <dbReference type="ChEBI" id="CHEBI:30616"/>
    </ligand>
</feature>
<keyword evidence="3 5" id="KW-0067">ATP-binding</keyword>
<dbReference type="Gene3D" id="3.40.50.300">
    <property type="entry name" value="P-loop containing nucleotide triphosphate hydrolases"/>
    <property type="match status" value="1"/>
</dbReference>
<evidence type="ECO:0000256" key="1">
    <source>
        <dbReference type="ARBA" id="ARBA00009018"/>
    </source>
</evidence>
<comment type="subcellular location">
    <subcellularLocation>
        <location evidence="5">Cytoplasm</location>
    </subcellularLocation>
</comment>
<evidence type="ECO:0000313" key="7">
    <source>
        <dbReference type="EMBL" id="AEE17490.1"/>
    </source>
</evidence>
<comment type="catalytic activity">
    <reaction evidence="5">
        <text>3'-dephospho-CoA + ATP = ADP + CoA + H(+)</text>
        <dbReference type="Rhea" id="RHEA:18245"/>
        <dbReference type="ChEBI" id="CHEBI:15378"/>
        <dbReference type="ChEBI" id="CHEBI:30616"/>
        <dbReference type="ChEBI" id="CHEBI:57287"/>
        <dbReference type="ChEBI" id="CHEBI:57328"/>
        <dbReference type="ChEBI" id="CHEBI:456216"/>
        <dbReference type="EC" id="2.7.1.24"/>
    </reaction>
</comment>
<dbReference type="PROSITE" id="PS51219">
    <property type="entry name" value="DPCK"/>
    <property type="match status" value="1"/>
</dbReference>
<comment type="function">
    <text evidence="5">Catalyzes the phosphorylation of the 3'-hydroxyl group of dephosphocoenzyme A to form coenzyme A.</text>
</comment>
<evidence type="ECO:0000313" key="8">
    <source>
        <dbReference type="Proteomes" id="UP000006546"/>
    </source>
</evidence>
<name>F4LK28_TREBD</name>
<dbReference type="InterPro" id="IPR001977">
    <property type="entry name" value="Depp_CoAkinase"/>
</dbReference>
<dbReference type="GO" id="GO:0005737">
    <property type="term" value="C:cytoplasm"/>
    <property type="evidence" value="ECO:0007669"/>
    <property type="project" value="UniProtKB-SubCell"/>
</dbReference>
<dbReference type="Proteomes" id="UP000006546">
    <property type="component" value="Chromosome"/>
</dbReference>
<dbReference type="Pfam" id="PF01121">
    <property type="entry name" value="CoaE"/>
    <property type="match status" value="1"/>
</dbReference>
<dbReference type="UniPathway" id="UPA00241">
    <property type="reaction ID" value="UER00356"/>
</dbReference>
<dbReference type="KEGG" id="tbe:Trebr_2075"/>
<dbReference type="InterPro" id="IPR027417">
    <property type="entry name" value="P-loop_NTPase"/>
</dbReference>
<keyword evidence="5" id="KW-0808">Transferase</keyword>
<dbReference type="RefSeq" id="WP_013759193.1">
    <property type="nucleotide sequence ID" value="NC_015500.1"/>
</dbReference>
<evidence type="ECO:0000256" key="4">
    <source>
        <dbReference type="ARBA" id="ARBA00022993"/>
    </source>
</evidence>
<evidence type="ECO:0000256" key="2">
    <source>
        <dbReference type="ARBA" id="ARBA00022741"/>
    </source>
</evidence>
<accession>F4LK28</accession>
<protein>
    <recommendedName>
        <fullName evidence="5 6">Dephospho-CoA kinase</fullName>
        <ecNumber evidence="5 6">2.7.1.24</ecNumber>
    </recommendedName>
    <alternativeName>
        <fullName evidence="5">Dephosphocoenzyme A kinase</fullName>
    </alternativeName>
</protein>
<evidence type="ECO:0000256" key="5">
    <source>
        <dbReference type="HAMAP-Rule" id="MF_00376"/>
    </source>
</evidence>
<dbReference type="CDD" id="cd02022">
    <property type="entry name" value="DPCK"/>
    <property type="match status" value="1"/>
</dbReference>
<keyword evidence="4 5" id="KW-0173">Coenzyme A biosynthesis</keyword>
<comment type="pathway">
    <text evidence="5">Cofactor biosynthesis; coenzyme A biosynthesis; CoA from (R)-pantothenate: step 5/5.</text>
</comment>
<keyword evidence="2 5" id="KW-0547">Nucleotide-binding</keyword>
<proteinExistence type="inferred from homology"/>
<dbReference type="GO" id="GO:0005524">
    <property type="term" value="F:ATP binding"/>
    <property type="evidence" value="ECO:0007669"/>
    <property type="project" value="UniProtKB-UniRule"/>
</dbReference>
<dbReference type="STRING" id="906968.Trebr_2075"/>
<dbReference type="AlphaFoldDB" id="F4LK28"/>
<gene>
    <name evidence="5" type="primary">coaE</name>
    <name evidence="7" type="ordered locus">Trebr_2075</name>
</gene>
<keyword evidence="5" id="KW-0963">Cytoplasm</keyword>
<dbReference type="EC" id="2.7.1.24" evidence="5 6"/>
<keyword evidence="8" id="KW-1185">Reference proteome</keyword>
<dbReference type="eggNOG" id="COG0237">
    <property type="taxonomic scope" value="Bacteria"/>
</dbReference>
<dbReference type="SUPFAM" id="SSF52540">
    <property type="entry name" value="P-loop containing nucleoside triphosphate hydrolases"/>
    <property type="match status" value="1"/>
</dbReference>
<reference evidence="8" key="1">
    <citation type="submission" date="2011-04" db="EMBL/GenBank/DDBJ databases">
        <title>The complete genome of Treponema brennaborense DSM 12168.</title>
        <authorList>
            <person name="Lucas S."/>
            <person name="Han J."/>
            <person name="Lapidus A."/>
            <person name="Bruce D."/>
            <person name="Goodwin L."/>
            <person name="Pitluck S."/>
            <person name="Peters L."/>
            <person name="Kyrpides N."/>
            <person name="Mavromatis K."/>
            <person name="Ivanova N."/>
            <person name="Mikhailova N."/>
            <person name="Pagani I."/>
            <person name="Teshima H."/>
            <person name="Detter J.C."/>
            <person name="Tapia R."/>
            <person name="Han C."/>
            <person name="Land M."/>
            <person name="Hauser L."/>
            <person name="Markowitz V."/>
            <person name="Cheng J.-F."/>
            <person name="Hugenholtz P."/>
            <person name="Woyke T."/>
            <person name="Wu D."/>
            <person name="Gronow S."/>
            <person name="Wellnitz S."/>
            <person name="Brambilla E."/>
            <person name="Klenk H.-P."/>
            <person name="Eisen J.A."/>
        </authorList>
    </citation>
    <scope>NUCLEOTIDE SEQUENCE [LARGE SCALE GENOMIC DNA]</scope>
    <source>
        <strain evidence="8">DSM 12168 / CIP 105900 / DD5/3</strain>
    </source>
</reference>
<sequence length="223" mass="24704">MCGCVSEPRNGGIPGPGRKFPVICIAGPIAAGKNQAASVLERRGWLCVDADRLVHDILENLKDKIVVLHADAARKRGISLLNADGTLNRRAVGQIVFSDPAALAAQESLVHPAVDAALHTFIDANSDKPIALNGTVFYKTDVFKRCSAVLFVDAPKLIRFFRIKSRDCLGFRQILKRFHAQAGIFAKYKKTNADIYKVWNIGKPYALERKIDKFLAYCRYKGY</sequence>
<organism evidence="7 8">
    <name type="scientific">Treponema brennaborense (strain DSM 12168 / CIP 105900 / DD5/3)</name>
    <dbReference type="NCBI Taxonomy" id="906968"/>
    <lineage>
        <taxon>Bacteria</taxon>
        <taxon>Pseudomonadati</taxon>
        <taxon>Spirochaetota</taxon>
        <taxon>Spirochaetia</taxon>
        <taxon>Spirochaetales</taxon>
        <taxon>Treponemataceae</taxon>
        <taxon>Treponema</taxon>
    </lineage>
</organism>
<dbReference type="NCBIfam" id="TIGR00152">
    <property type="entry name" value="dephospho-CoA kinase"/>
    <property type="match status" value="1"/>
</dbReference>
<evidence type="ECO:0000256" key="6">
    <source>
        <dbReference type="NCBIfam" id="TIGR00152"/>
    </source>
</evidence>
<dbReference type="GO" id="GO:0004140">
    <property type="term" value="F:dephospho-CoA kinase activity"/>
    <property type="evidence" value="ECO:0007669"/>
    <property type="project" value="UniProtKB-UniRule"/>
</dbReference>
<dbReference type="HAMAP" id="MF_00376">
    <property type="entry name" value="Dephospho_CoA_kinase"/>
    <property type="match status" value="1"/>
</dbReference>
<comment type="similarity">
    <text evidence="1 5">Belongs to the CoaE family.</text>
</comment>
<evidence type="ECO:0000256" key="3">
    <source>
        <dbReference type="ARBA" id="ARBA00022840"/>
    </source>
</evidence>
<dbReference type="HOGENOM" id="CLU_057180_2_2_12"/>
<dbReference type="OrthoDB" id="359604at2"/>
<keyword evidence="5 7" id="KW-0418">Kinase</keyword>
<dbReference type="EMBL" id="CP002696">
    <property type="protein sequence ID" value="AEE17490.1"/>
    <property type="molecule type" value="Genomic_DNA"/>
</dbReference>
<dbReference type="GO" id="GO:0015937">
    <property type="term" value="P:coenzyme A biosynthetic process"/>
    <property type="evidence" value="ECO:0007669"/>
    <property type="project" value="UniProtKB-UniRule"/>
</dbReference>